<evidence type="ECO:0000313" key="3">
    <source>
        <dbReference type="Proteomes" id="UP001152799"/>
    </source>
</evidence>
<evidence type="ECO:0000256" key="1">
    <source>
        <dbReference type="SAM" id="MobiDB-lite"/>
    </source>
</evidence>
<keyword evidence="3" id="KW-1185">Reference proteome</keyword>
<dbReference type="EMBL" id="OU892289">
    <property type="protein sequence ID" value="CAG9763187.1"/>
    <property type="molecule type" value="Genomic_DNA"/>
</dbReference>
<feature type="region of interest" description="Disordered" evidence="1">
    <location>
        <begin position="110"/>
        <end position="139"/>
    </location>
</feature>
<dbReference type="Proteomes" id="UP001152799">
    <property type="component" value="Chromosome 13"/>
</dbReference>
<reference evidence="2" key="1">
    <citation type="submission" date="2022-01" db="EMBL/GenBank/DDBJ databases">
        <authorList>
            <person name="King R."/>
        </authorList>
    </citation>
    <scope>NUCLEOTIDE SEQUENCE</scope>
</reference>
<evidence type="ECO:0000313" key="2">
    <source>
        <dbReference type="EMBL" id="CAG9763187.1"/>
    </source>
</evidence>
<proteinExistence type="predicted"/>
<protein>
    <submittedName>
        <fullName evidence="2">Uncharacterized protein</fullName>
    </submittedName>
</protein>
<organism evidence="2 3">
    <name type="scientific">Ceutorhynchus assimilis</name>
    <name type="common">cabbage seed weevil</name>
    <dbReference type="NCBI Taxonomy" id="467358"/>
    <lineage>
        <taxon>Eukaryota</taxon>
        <taxon>Metazoa</taxon>
        <taxon>Ecdysozoa</taxon>
        <taxon>Arthropoda</taxon>
        <taxon>Hexapoda</taxon>
        <taxon>Insecta</taxon>
        <taxon>Pterygota</taxon>
        <taxon>Neoptera</taxon>
        <taxon>Endopterygota</taxon>
        <taxon>Coleoptera</taxon>
        <taxon>Polyphaga</taxon>
        <taxon>Cucujiformia</taxon>
        <taxon>Curculionidae</taxon>
        <taxon>Ceutorhynchinae</taxon>
        <taxon>Ceutorhynchus</taxon>
    </lineage>
</organism>
<dbReference type="AlphaFoldDB" id="A0A9N9MI18"/>
<sequence length="634" mass="71465">MDQHNRSETNPNPQNVHLHMHHVHCNCPGAIYPTYYPAATVGFRAPLPPLVPYHAPPSVARPYVQHYQYTQFNMSPFTFPIGSVTGSSTCVQYGTTTSSPTDLVYGSATTVKEKREEGSGDTDRSTVTADPAPPEGYDAGQVTPLDKELLVAELNSEDFVKFLERRCVTAEQIAYRNRIRPCFRNIQNLCIRTRSEILKPGTTISNIHSQGVPWATKDFIYAFVRLINCWHIMRGYWENRDVFSGCGLGKIEKELSPEFRSCYLIWEKQTKEMASHLSNIFYNLDTNLNASSSGATVYNFIPSQVNLTKSSSEGTLTNHPPFADSSIPTNSSKTTAKGVIQLPTPTETVDQANQTVSDYDYFPDDLALFNPNRVYMKRGNYNYPRKGTKGTSTGPLGIEFLETAQNVQNGKEVWANIQLSDTKKKEAEKTDKELNLSSSAQINVHEWLINSNFGEPKSPNTRQQEQKSYYTDSLFDSPPALDLDGPRSGSVTLLQRCKPTENGRKQRRGMGNSNPYELPGGGITETGQYILECLIKSLKVHVLGVNLEGDLEKILIKIVNEEYVHINEVVRDLKYFTKMWDKVDWRNSGWYAQKVKLLLAEHFYGYDFDHIKGDPKEPVGPLKPDIFSDCDQFI</sequence>
<dbReference type="OrthoDB" id="1742084at2759"/>
<gene>
    <name evidence="2" type="ORF">CEUTPL_LOCUS3857</name>
</gene>
<feature type="compositionally biased region" description="Basic and acidic residues" evidence="1">
    <location>
        <begin position="111"/>
        <end position="124"/>
    </location>
</feature>
<name>A0A9N9MI18_9CUCU</name>
<accession>A0A9N9MI18</accession>